<evidence type="ECO:0008006" key="3">
    <source>
        <dbReference type="Google" id="ProtNLM"/>
    </source>
</evidence>
<proteinExistence type="predicted"/>
<dbReference type="InterPro" id="IPR011051">
    <property type="entry name" value="RmlC_Cupin_sf"/>
</dbReference>
<organism evidence="1 2">
    <name type="scientific">Blautia hominis</name>
    <dbReference type="NCBI Taxonomy" id="2025493"/>
    <lineage>
        <taxon>Bacteria</taxon>
        <taxon>Bacillati</taxon>
        <taxon>Bacillota</taxon>
        <taxon>Clostridia</taxon>
        <taxon>Lachnospirales</taxon>
        <taxon>Lachnospiraceae</taxon>
        <taxon>Blautia</taxon>
    </lineage>
</organism>
<gene>
    <name evidence="1" type="ORF">K040078D81_11840</name>
</gene>
<dbReference type="Proteomes" id="UP001600943">
    <property type="component" value="Unassembled WGS sequence"/>
</dbReference>
<keyword evidence="2" id="KW-1185">Reference proteome</keyword>
<comment type="caution">
    <text evidence="1">The sequence shown here is derived from an EMBL/GenBank/DDBJ whole genome shotgun (WGS) entry which is preliminary data.</text>
</comment>
<sequence>MEEKLLIDRRRDGIHVVKDNRTVVDYFIYPEYEIHLNCLLAGAVQEWHFHSEIEEVLVVTKGVLTCKWKEDGVVRTARAKEKDIVRVQNSVHTFQNDTEEDTEFIVFRFVPDGMDKREKIKNDKQLAGEG</sequence>
<dbReference type="Gene3D" id="2.60.120.10">
    <property type="entry name" value="Jelly Rolls"/>
    <property type="match status" value="1"/>
</dbReference>
<dbReference type="InterPro" id="IPR014710">
    <property type="entry name" value="RmlC-like_jellyroll"/>
</dbReference>
<dbReference type="RefSeq" id="WP_390403965.1">
    <property type="nucleotide sequence ID" value="NZ_BAABYW010000001.1"/>
</dbReference>
<evidence type="ECO:0000313" key="1">
    <source>
        <dbReference type="EMBL" id="GAA6407067.1"/>
    </source>
</evidence>
<name>A0ABQ0B6J1_9FIRM</name>
<evidence type="ECO:0000313" key="2">
    <source>
        <dbReference type="Proteomes" id="UP001600943"/>
    </source>
</evidence>
<accession>A0ABQ0B6J1</accession>
<reference evidence="1 2" key="1">
    <citation type="submission" date="2024-04" db="EMBL/GenBank/DDBJ databases">
        <title>Defined microbial consortia suppress multidrug-resistant proinflammatory Enterobacteriaceae via ecological control.</title>
        <authorList>
            <person name="Furuichi M."/>
            <person name="Kawaguchi T."/>
            <person name="Pust M."/>
            <person name="Yasuma K."/>
            <person name="Plichta D."/>
            <person name="Hasegawa N."/>
            <person name="Ohya T."/>
            <person name="Bhattarai S."/>
            <person name="Sasajima S."/>
            <person name="Aoto Y."/>
            <person name="Tuganbaev T."/>
            <person name="Yaginuma M."/>
            <person name="Ueda M."/>
            <person name="Okahashi N."/>
            <person name="Amafuji K."/>
            <person name="Kiridooshi Y."/>
            <person name="Sugita K."/>
            <person name="Strazar M."/>
            <person name="Skelly A."/>
            <person name="Suda W."/>
            <person name="Hattori M."/>
            <person name="Nakamoto N."/>
            <person name="Caballero S."/>
            <person name="Norman J."/>
            <person name="Olle B."/>
            <person name="Tanoue T."/>
            <person name="Arita M."/>
            <person name="Bucci V."/>
            <person name="Atarashi K."/>
            <person name="Xavier R."/>
            <person name="Honda K."/>
        </authorList>
    </citation>
    <scope>NUCLEOTIDE SEQUENCE [LARGE SCALE GENOMIC DNA]</scope>
    <source>
        <strain evidence="2">k04-0078-D8-1</strain>
    </source>
</reference>
<dbReference type="EMBL" id="BAABYW010000001">
    <property type="protein sequence ID" value="GAA6407067.1"/>
    <property type="molecule type" value="Genomic_DNA"/>
</dbReference>
<protein>
    <recommendedName>
        <fullName evidence="3">Cupin domain-containing protein</fullName>
    </recommendedName>
</protein>
<dbReference type="SUPFAM" id="SSF51182">
    <property type="entry name" value="RmlC-like cupins"/>
    <property type="match status" value="1"/>
</dbReference>